<accession>A0ABQ4WIJ2</accession>
<feature type="region of interest" description="Disordered" evidence="2">
    <location>
        <begin position="240"/>
        <end position="266"/>
    </location>
</feature>
<evidence type="ECO:0000256" key="2">
    <source>
        <dbReference type="SAM" id="MobiDB-lite"/>
    </source>
</evidence>
<reference evidence="3" key="1">
    <citation type="journal article" date="2022" name="Int. J. Mol. Sci.">
        <title>Draft Genome of Tanacetum Coccineum: Genomic Comparison of Closely Related Tanacetum-Family Plants.</title>
        <authorList>
            <person name="Yamashiro T."/>
            <person name="Shiraishi A."/>
            <person name="Nakayama K."/>
            <person name="Satake H."/>
        </authorList>
    </citation>
    <scope>NUCLEOTIDE SEQUENCE</scope>
</reference>
<reference evidence="3" key="2">
    <citation type="submission" date="2022-01" db="EMBL/GenBank/DDBJ databases">
        <authorList>
            <person name="Yamashiro T."/>
            <person name="Shiraishi A."/>
            <person name="Satake H."/>
            <person name="Nakayama K."/>
        </authorList>
    </citation>
    <scope>NUCLEOTIDE SEQUENCE</scope>
</reference>
<evidence type="ECO:0008006" key="5">
    <source>
        <dbReference type="Google" id="ProtNLM"/>
    </source>
</evidence>
<protein>
    <recommendedName>
        <fullName evidence="5">Transposase (Putative), gypsy type</fullName>
    </recommendedName>
</protein>
<evidence type="ECO:0000313" key="4">
    <source>
        <dbReference type="Proteomes" id="UP001151760"/>
    </source>
</evidence>
<proteinExistence type="predicted"/>
<comment type="caution">
    <text evidence="3">The sequence shown here is derived from an EMBL/GenBank/DDBJ whole genome shotgun (WGS) entry which is preliminary data.</text>
</comment>
<feature type="coiled-coil region" evidence="1">
    <location>
        <begin position="385"/>
        <end position="419"/>
    </location>
</feature>
<evidence type="ECO:0000313" key="3">
    <source>
        <dbReference type="EMBL" id="GJS52643.1"/>
    </source>
</evidence>
<evidence type="ECO:0000256" key="1">
    <source>
        <dbReference type="SAM" id="Coils"/>
    </source>
</evidence>
<organism evidence="3 4">
    <name type="scientific">Tanacetum coccineum</name>
    <dbReference type="NCBI Taxonomy" id="301880"/>
    <lineage>
        <taxon>Eukaryota</taxon>
        <taxon>Viridiplantae</taxon>
        <taxon>Streptophyta</taxon>
        <taxon>Embryophyta</taxon>
        <taxon>Tracheophyta</taxon>
        <taxon>Spermatophyta</taxon>
        <taxon>Magnoliopsida</taxon>
        <taxon>eudicotyledons</taxon>
        <taxon>Gunneridae</taxon>
        <taxon>Pentapetalae</taxon>
        <taxon>asterids</taxon>
        <taxon>campanulids</taxon>
        <taxon>Asterales</taxon>
        <taxon>Asteraceae</taxon>
        <taxon>Asteroideae</taxon>
        <taxon>Anthemideae</taxon>
        <taxon>Anthemidinae</taxon>
        <taxon>Tanacetum</taxon>
    </lineage>
</organism>
<dbReference type="Proteomes" id="UP001151760">
    <property type="component" value="Unassembled WGS sequence"/>
</dbReference>
<gene>
    <name evidence="3" type="ORF">Tco_0626005</name>
</gene>
<sequence length="493" mass="54678">MILAELQSSCSLQPYAGYTSRGVVSFQLWPELPDRNAIIKDSPKGKIGIYTRFIEFTNYRVPLSKFLLYVLEYYQINLSWLSVIGAAKVSHFEIMCRTLGRIPTVGSASVDEAVDLPCVELLNKNCTLIRKYLEPFLYFVGLCCSFTKTDFRPTLLHDNDEEMGLLDFVKSDDPFKVKVGEQTLGKNEVPLIIETEDRGEQATAGSGSAAAATEDVTSSSVTLTLECALEDAPRDNVVPLVSSSQDGTSVPVAESTGDGHPLSAPELETRTLSVTPSQGFSADDFYESQSIDSATTLNVYVPTWSVTNNARVDNPITCQNILDHVTPPGYWAMLCNQHDARFLDSFNINSPQHVCMVSELHLRYEHEIMTRDKYEKRFIDSVAMVQERDAEVAELKAKLEKSESKAEEVEELCMRVSDLESTVAVKVGEAASLTAQNAGLFEKVSALELERDGLKVQVVGESKMQEEFVSYQDAAERRFVKHAAELDARIADV</sequence>
<keyword evidence="4" id="KW-1185">Reference proteome</keyword>
<dbReference type="EMBL" id="BQNB010008670">
    <property type="protein sequence ID" value="GJS52643.1"/>
    <property type="molecule type" value="Genomic_DNA"/>
</dbReference>
<keyword evidence="1" id="KW-0175">Coiled coil</keyword>
<name>A0ABQ4WIJ2_9ASTR</name>